<dbReference type="InterPro" id="IPR005135">
    <property type="entry name" value="Endo/exonuclease/phosphatase"/>
</dbReference>
<dbReference type="Pfam" id="PF00078">
    <property type="entry name" value="RVT_1"/>
    <property type="match status" value="1"/>
</dbReference>
<comment type="caution">
    <text evidence="2">The sequence shown here is derived from an EMBL/GenBank/DDBJ whole genome shotgun (WGS) entry which is preliminary data.</text>
</comment>
<dbReference type="InterPro" id="IPR036691">
    <property type="entry name" value="Endo/exonu/phosph_ase_sf"/>
</dbReference>
<evidence type="ECO:0000313" key="2">
    <source>
        <dbReference type="EMBL" id="KAL3388671.1"/>
    </source>
</evidence>
<reference evidence="2 3" key="1">
    <citation type="journal article" date="2024" name="bioRxiv">
        <title>A reference genome for Trichogramma kaykai: A tiny desert-dwelling parasitoid wasp with competing sex-ratio distorters.</title>
        <authorList>
            <person name="Culotta J."/>
            <person name="Lindsey A.R."/>
        </authorList>
    </citation>
    <scope>NUCLEOTIDE SEQUENCE [LARGE SCALE GENOMIC DNA]</scope>
    <source>
        <strain evidence="2 3">KSX58</strain>
    </source>
</reference>
<dbReference type="PANTHER" id="PTHR33332">
    <property type="entry name" value="REVERSE TRANSCRIPTASE DOMAIN-CONTAINING PROTEIN"/>
    <property type="match status" value="1"/>
</dbReference>
<proteinExistence type="predicted"/>
<evidence type="ECO:0000259" key="1">
    <source>
        <dbReference type="PROSITE" id="PS50878"/>
    </source>
</evidence>
<organism evidence="2 3">
    <name type="scientific">Trichogramma kaykai</name>
    <dbReference type="NCBI Taxonomy" id="54128"/>
    <lineage>
        <taxon>Eukaryota</taxon>
        <taxon>Metazoa</taxon>
        <taxon>Ecdysozoa</taxon>
        <taxon>Arthropoda</taxon>
        <taxon>Hexapoda</taxon>
        <taxon>Insecta</taxon>
        <taxon>Pterygota</taxon>
        <taxon>Neoptera</taxon>
        <taxon>Endopterygota</taxon>
        <taxon>Hymenoptera</taxon>
        <taxon>Apocrita</taxon>
        <taxon>Proctotrupomorpha</taxon>
        <taxon>Chalcidoidea</taxon>
        <taxon>Trichogrammatidae</taxon>
        <taxon>Trichogramma</taxon>
    </lineage>
</organism>
<dbReference type="SUPFAM" id="SSF56672">
    <property type="entry name" value="DNA/RNA polymerases"/>
    <property type="match status" value="1"/>
</dbReference>
<accession>A0ABD2W726</accession>
<sequence>MHININSLRDHFTQVRNTIITGDIDVLSLAETWMTPNLPTTVCSIPGYKLIRNDRGLRATATKRKRKHDRKRKNKYMQGGGVACYIRNTIPHQVLHAPQITTLNETESLLLELGRGSRKLLVGSVYRRPGGFYLNEFFDAYYSLCHRPYSGVIITGDFDVDLLSDDYEMVHFRRLVMEASLEFVPFGATHHGATFDTAIDSIIMDSLDRIIRSIKSPTPYTAAHDSLMVEYRLVDPLPVGDTGSYRDKHGIAVPEFEPSLRSALDRVRDLDDVDDMANGIHGIMLETLNTFAPLRRRPVKATRAPWFTPALRERCRMRDGLYQRYKRTRDPDLLRRFRQLRQELKRESRVAREAYLLNGLRSCSTEAGRWSYLRRIGISAPQLPSPLTFFAPEELLDHYCAVTTVHPGCSAEGLIDIIAMDVQNDLPTFSFRDVTEVEVLSALKRVAGDVGIGSGDGLSLVYFNDALAALSPVLVSTINVMISSGKYPQLWKKSYIRPLSKVRAPASPAQTRPISNLPHLAKICDRLLTAQLTEHLESHSLLSPMQSGFREGFSTQTALIKVTEDIRRGVEDGLVTILLLFDFKSAFDMLNHVNLISALRKLNFSPNALSLLHSYLSHRSQAVMDDVGNLTDFRAYTSGVPQRSTPAPILFAVYIDSLTRIFRHCAATHMMFADDLQIYLLCPPSEINSTIAKLNEEAHGVASWAHENGLVLNISKTKAILFASDQNLMRIPWDHCSRIMLEGTEIPFEDCVKNLGLLMYRSLSWRNHVGVILSRVHGVLHRLRSAAGFLPSDIKKILVNTFIMPHFDYSCLAFIDIKATTDIKLKRLLNTCVRYIFRLRRDAELLPYYRRLDWLAPSDRRAYLLNLFTYKMISTARPKYLKEFYHLPNDQIRRSARLAGGARTLEVSFADTTT</sequence>
<dbReference type="GO" id="GO:0071897">
    <property type="term" value="P:DNA biosynthetic process"/>
    <property type="evidence" value="ECO:0007669"/>
    <property type="project" value="UniProtKB-ARBA"/>
</dbReference>
<dbReference type="InterPro" id="IPR043502">
    <property type="entry name" value="DNA/RNA_pol_sf"/>
</dbReference>
<dbReference type="AlphaFoldDB" id="A0ABD2W726"/>
<dbReference type="InterPro" id="IPR000477">
    <property type="entry name" value="RT_dom"/>
</dbReference>
<gene>
    <name evidence="2" type="ORF">TKK_016104</name>
</gene>
<protein>
    <recommendedName>
        <fullName evidence="1">Reverse transcriptase domain-containing protein</fullName>
    </recommendedName>
</protein>
<name>A0ABD2W726_9HYME</name>
<feature type="domain" description="Reverse transcriptase" evidence="1">
    <location>
        <begin position="480"/>
        <end position="759"/>
    </location>
</feature>
<dbReference type="Pfam" id="PF03372">
    <property type="entry name" value="Exo_endo_phos"/>
    <property type="match status" value="1"/>
</dbReference>
<dbReference type="PROSITE" id="PS50878">
    <property type="entry name" value="RT_POL"/>
    <property type="match status" value="1"/>
</dbReference>
<dbReference type="SUPFAM" id="SSF56219">
    <property type="entry name" value="DNase I-like"/>
    <property type="match status" value="1"/>
</dbReference>
<dbReference type="Gene3D" id="3.60.10.10">
    <property type="entry name" value="Endonuclease/exonuclease/phosphatase"/>
    <property type="match status" value="1"/>
</dbReference>
<keyword evidence="3" id="KW-1185">Reference proteome</keyword>
<dbReference type="Proteomes" id="UP001627154">
    <property type="component" value="Unassembled WGS sequence"/>
</dbReference>
<dbReference type="CDD" id="cd01650">
    <property type="entry name" value="RT_nLTR_like"/>
    <property type="match status" value="1"/>
</dbReference>
<dbReference type="EMBL" id="JBJJXI010000128">
    <property type="protein sequence ID" value="KAL3388671.1"/>
    <property type="molecule type" value="Genomic_DNA"/>
</dbReference>
<evidence type="ECO:0000313" key="3">
    <source>
        <dbReference type="Proteomes" id="UP001627154"/>
    </source>
</evidence>